<name>A0A0N8Q032_RHOGW</name>
<evidence type="ECO:0000256" key="5">
    <source>
        <dbReference type="ARBA" id="ARBA00022737"/>
    </source>
</evidence>
<feature type="transmembrane region" description="Helical" evidence="10">
    <location>
        <begin position="330"/>
        <end position="351"/>
    </location>
</feature>
<dbReference type="InterPro" id="IPR050567">
    <property type="entry name" value="Mitochondrial_Carrier"/>
</dbReference>
<comment type="similarity">
    <text evidence="2">Belongs to the mitochondrial carrier (TC 2.A.29) family.</text>
</comment>
<evidence type="ECO:0000256" key="1">
    <source>
        <dbReference type="ARBA" id="ARBA00004225"/>
    </source>
</evidence>
<dbReference type="SUPFAM" id="SSF103506">
    <property type="entry name" value="Mitochondrial carrier"/>
    <property type="match status" value="1"/>
</dbReference>
<dbReference type="RefSeq" id="XP_018270046.1">
    <property type="nucleotide sequence ID" value="XM_018417392.1"/>
</dbReference>
<dbReference type="PANTHER" id="PTHR45624">
    <property type="entry name" value="MITOCHONDRIAL BASIC AMINO ACIDS TRANSPORTER-RELATED"/>
    <property type="match status" value="1"/>
</dbReference>
<evidence type="ECO:0000313" key="11">
    <source>
        <dbReference type="EMBL" id="KPV73997.1"/>
    </source>
</evidence>
<dbReference type="OMA" id="PVKISTW"/>
<feature type="region of interest" description="Disordered" evidence="9">
    <location>
        <begin position="390"/>
        <end position="429"/>
    </location>
</feature>
<dbReference type="GO" id="GO:0031966">
    <property type="term" value="C:mitochondrial membrane"/>
    <property type="evidence" value="ECO:0007669"/>
    <property type="project" value="UniProtKB-SubCell"/>
</dbReference>
<dbReference type="GO" id="GO:0000064">
    <property type="term" value="F:L-ornithine transmembrane transporter activity"/>
    <property type="evidence" value="ECO:0007669"/>
    <property type="project" value="TreeGrafter"/>
</dbReference>
<sequence>MSSALTPIGVPTHSPSGGADARPLTFIVLPPQDDSLDARQRPSQAPSFSAAVTRALAGMFAFMFKRPIRLFRPVKISTWAGIQAIAEEQGRSVTPGFVRGLLRKEGWRFIPKHILPPLAINASIGLTLFTSYTSSEAYLSAHLFSPLAKLVVVPFISGSAAGAAQSLLSAPLDNARLLLVRRQRYLRLAHAQHGDARNPRLRRSRAAGTLGGTPFQSWYTLIRDSVFQSARRTAGLEPGGATTATAATATASARERLEQGRRWARRGWSLFSLSLAKDALGFGVFFVIFEVGREGARIAGLRWDGIDPDRAGIGDMEGETLKQRRTPAGLVLQSVGILVSGGVAGWIFSLVARPFERVRGAVFEGRARWAERDGRLRVVEELLRAQGERGAAGEAAGAGAQEAQQPRRARRPRRTSAGGASERRANEVLGPKGRKGFRVRIGRIRTVARSAARTRRRQARQAARARAVRELVGAEVPVDAALERAAAAVVRGTEAPLPPSTLVGAFPPSAVPHEERLPMPSARVLVRDACRRYGASTFLFAPRATLQELDARSSKPSPSPSPLAKPLPTRPVKVGPTRLSARGREAAEAVKRQASGGGWRKGARILTYIPPYAIGFFVYAVTAGDLKIEV</sequence>
<dbReference type="AlphaFoldDB" id="A0A0N8Q032"/>
<comment type="subcellular location">
    <subcellularLocation>
        <location evidence="1">Mitochondrion membrane</location>
        <topology evidence="1">Multi-pass membrane protein</topology>
    </subcellularLocation>
</comment>
<evidence type="ECO:0000313" key="12">
    <source>
        <dbReference type="Proteomes" id="UP000053890"/>
    </source>
</evidence>
<dbReference type="InterPro" id="IPR023395">
    <property type="entry name" value="MCP_dom_sf"/>
</dbReference>
<feature type="transmembrane region" description="Helical" evidence="10">
    <location>
        <begin position="268"/>
        <end position="289"/>
    </location>
</feature>
<dbReference type="STRING" id="578459.A0A0N8Q032"/>
<keyword evidence="5" id="KW-0677">Repeat</keyword>
<dbReference type="EMBL" id="KQ474081">
    <property type="protein sequence ID" value="KPV73997.1"/>
    <property type="molecule type" value="Genomic_DNA"/>
</dbReference>
<keyword evidence="6 10" id="KW-1133">Transmembrane helix</keyword>
<feature type="compositionally biased region" description="Low complexity" evidence="9">
    <location>
        <begin position="390"/>
        <end position="406"/>
    </location>
</feature>
<dbReference type="GeneID" id="28977840"/>
<evidence type="ECO:0000256" key="6">
    <source>
        <dbReference type="ARBA" id="ARBA00022989"/>
    </source>
</evidence>
<dbReference type="Gene3D" id="1.50.40.10">
    <property type="entry name" value="Mitochondrial carrier domain"/>
    <property type="match status" value="1"/>
</dbReference>
<gene>
    <name evidence="11" type="ORF">RHOBADRAFT_54573</name>
</gene>
<dbReference type="OrthoDB" id="3364892at2759"/>
<keyword evidence="4 10" id="KW-0812">Transmembrane</keyword>
<evidence type="ECO:0000256" key="10">
    <source>
        <dbReference type="SAM" id="Phobius"/>
    </source>
</evidence>
<dbReference type="Proteomes" id="UP000053890">
    <property type="component" value="Unassembled WGS sequence"/>
</dbReference>
<feature type="compositionally biased region" description="Pro residues" evidence="9">
    <location>
        <begin position="557"/>
        <end position="569"/>
    </location>
</feature>
<dbReference type="PANTHER" id="PTHR45624:SF52">
    <property type="entry name" value="MITOCHONDRIAL CARRIER"/>
    <property type="match status" value="1"/>
</dbReference>
<evidence type="ECO:0000256" key="3">
    <source>
        <dbReference type="ARBA" id="ARBA00022448"/>
    </source>
</evidence>
<evidence type="ECO:0000256" key="4">
    <source>
        <dbReference type="ARBA" id="ARBA00022692"/>
    </source>
</evidence>
<keyword evidence="8 10" id="KW-0472">Membrane</keyword>
<evidence type="ECO:0000256" key="8">
    <source>
        <dbReference type="ARBA" id="ARBA00023136"/>
    </source>
</evidence>
<keyword evidence="12" id="KW-1185">Reference proteome</keyword>
<feature type="region of interest" description="Disordered" evidence="9">
    <location>
        <begin position="1"/>
        <end position="21"/>
    </location>
</feature>
<keyword evidence="3" id="KW-0813">Transport</keyword>
<reference evidence="11 12" key="1">
    <citation type="journal article" date="2015" name="Front. Microbiol.">
        <title>Genome sequence of the plant growth promoting endophytic yeast Rhodotorula graminis WP1.</title>
        <authorList>
            <person name="Firrincieli A."/>
            <person name="Otillar R."/>
            <person name="Salamov A."/>
            <person name="Schmutz J."/>
            <person name="Khan Z."/>
            <person name="Redman R.S."/>
            <person name="Fleck N.D."/>
            <person name="Lindquist E."/>
            <person name="Grigoriev I.V."/>
            <person name="Doty S.L."/>
        </authorList>
    </citation>
    <scope>NUCLEOTIDE SEQUENCE [LARGE SCALE GENOMIC DNA]</scope>
    <source>
        <strain evidence="11 12">WP1</strain>
    </source>
</reference>
<accession>A0A0N8Q032</accession>
<organism evidence="11 12">
    <name type="scientific">Rhodotorula graminis (strain WP1)</name>
    <dbReference type="NCBI Taxonomy" id="578459"/>
    <lineage>
        <taxon>Eukaryota</taxon>
        <taxon>Fungi</taxon>
        <taxon>Dikarya</taxon>
        <taxon>Basidiomycota</taxon>
        <taxon>Pucciniomycotina</taxon>
        <taxon>Microbotryomycetes</taxon>
        <taxon>Sporidiobolales</taxon>
        <taxon>Sporidiobolaceae</taxon>
        <taxon>Rhodotorula</taxon>
    </lineage>
</organism>
<evidence type="ECO:0000256" key="7">
    <source>
        <dbReference type="ARBA" id="ARBA00023128"/>
    </source>
</evidence>
<feature type="region of interest" description="Disordered" evidence="9">
    <location>
        <begin position="549"/>
        <end position="585"/>
    </location>
</feature>
<dbReference type="GO" id="GO:1990575">
    <property type="term" value="P:mitochondrial L-ornithine transmembrane transport"/>
    <property type="evidence" value="ECO:0007669"/>
    <property type="project" value="TreeGrafter"/>
</dbReference>
<evidence type="ECO:0000256" key="2">
    <source>
        <dbReference type="ARBA" id="ARBA00006375"/>
    </source>
</evidence>
<protein>
    <recommendedName>
        <fullName evidence="13">Mitochondrial carrier</fullName>
    </recommendedName>
</protein>
<evidence type="ECO:0000256" key="9">
    <source>
        <dbReference type="SAM" id="MobiDB-lite"/>
    </source>
</evidence>
<evidence type="ECO:0008006" key="13">
    <source>
        <dbReference type="Google" id="ProtNLM"/>
    </source>
</evidence>
<proteinExistence type="inferred from homology"/>
<keyword evidence="7" id="KW-0496">Mitochondrion</keyword>